<sequence>MKPLMFLSTTAFLTVSVLAAAAPPADYFARYDGGWTGGGSVKVEQLPRPNNVSCKVAGSRGSETSFSLAGTCRAMLIMSRKIGADLKLDPATGTYSGTYTGSSSGPARLVGKLKGDTLDLRVTWGRVIYDDNTARMLIKNPDGESFRMQVVEKIDGKAVTVSDLTFQRG</sequence>
<proteinExistence type="predicted"/>
<accession>A0A0F9XVH5</accession>
<gene>
    <name evidence="1" type="ORF">LCGC14_0169010</name>
</gene>
<protein>
    <submittedName>
        <fullName evidence="1">Uncharacterized protein</fullName>
    </submittedName>
</protein>
<organism evidence="1">
    <name type="scientific">marine sediment metagenome</name>
    <dbReference type="NCBI Taxonomy" id="412755"/>
    <lineage>
        <taxon>unclassified sequences</taxon>
        <taxon>metagenomes</taxon>
        <taxon>ecological metagenomes</taxon>
    </lineage>
</organism>
<dbReference type="AlphaFoldDB" id="A0A0F9XVH5"/>
<dbReference type="EMBL" id="LAZR01000065">
    <property type="protein sequence ID" value="KKN96308.1"/>
    <property type="molecule type" value="Genomic_DNA"/>
</dbReference>
<name>A0A0F9XVH5_9ZZZZ</name>
<reference evidence="1" key="1">
    <citation type="journal article" date="2015" name="Nature">
        <title>Complex archaea that bridge the gap between prokaryotes and eukaryotes.</title>
        <authorList>
            <person name="Spang A."/>
            <person name="Saw J.H."/>
            <person name="Jorgensen S.L."/>
            <person name="Zaremba-Niedzwiedzka K."/>
            <person name="Martijn J."/>
            <person name="Lind A.E."/>
            <person name="van Eijk R."/>
            <person name="Schleper C."/>
            <person name="Guy L."/>
            <person name="Ettema T.J."/>
        </authorList>
    </citation>
    <scope>NUCLEOTIDE SEQUENCE</scope>
</reference>
<evidence type="ECO:0000313" key="1">
    <source>
        <dbReference type="EMBL" id="KKN96308.1"/>
    </source>
</evidence>
<comment type="caution">
    <text evidence="1">The sequence shown here is derived from an EMBL/GenBank/DDBJ whole genome shotgun (WGS) entry which is preliminary data.</text>
</comment>